<evidence type="ECO:0000313" key="2">
    <source>
        <dbReference type="Proteomes" id="UP000308430"/>
    </source>
</evidence>
<protein>
    <submittedName>
        <fullName evidence="1">DUF465 domain-containing protein</fullName>
    </submittedName>
</protein>
<dbReference type="Proteomes" id="UP000308430">
    <property type="component" value="Unassembled WGS sequence"/>
</dbReference>
<organism evidence="1 2">
    <name type="scientific">Pseudothauera nasutitermitis</name>
    <dbReference type="NCBI Taxonomy" id="2565930"/>
    <lineage>
        <taxon>Bacteria</taxon>
        <taxon>Pseudomonadati</taxon>
        <taxon>Pseudomonadota</taxon>
        <taxon>Betaproteobacteria</taxon>
        <taxon>Rhodocyclales</taxon>
        <taxon>Zoogloeaceae</taxon>
        <taxon>Pseudothauera</taxon>
    </lineage>
</organism>
<name>A0A4S4B2S9_9RHOO</name>
<dbReference type="InterPro" id="IPR007420">
    <property type="entry name" value="DUF465"/>
</dbReference>
<proteinExistence type="predicted"/>
<sequence length="82" mass="9665">MVLEPHDLHSEFPEYQQQIHDLKVADAHFAKLFDEYHSVNRHVQRIELDAELATDLELEVLKKRRLILKDDLYRMLVAQAAG</sequence>
<evidence type="ECO:0000313" key="1">
    <source>
        <dbReference type="EMBL" id="THF66849.1"/>
    </source>
</evidence>
<dbReference type="Gene3D" id="6.10.280.50">
    <property type="match status" value="1"/>
</dbReference>
<accession>A0A4S4B2S9</accession>
<reference evidence="1 2" key="1">
    <citation type="submission" date="2019-04" db="EMBL/GenBank/DDBJ databases">
        <title>Azoarcus nasutitermitis sp. nov. isolated from termite nest.</title>
        <authorList>
            <person name="Lin S.-Y."/>
            <person name="Hameed A."/>
            <person name="Hsu Y.-H."/>
            <person name="Young C.-C."/>
        </authorList>
    </citation>
    <scope>NUCLEOTIDE SEQUENCE [LARGE SCALE GENOMIC DNA]</scope>
    <source>
        <strain evidence="1 2">CC-YHH838</strain>
    </source>
</reference>
<dbReference type="EMBL" id="SSOC01000001">
    <property type="protein sequence ID" value="THF66849.1"/>
    <property type="molecule type" value="Genomic_DNA"/>
</dbReference>
<dbReference type="Pfam" id="PF04325">
    <property type="entry name" value="DUF465"/>
    <property type="match status" value="1"/>
</dbReference>
<dbReference type="RefSeq" id="WP_136346258.1">
    <property type="nucleotide sequence ID" value="NZ_SSOC01000001.1"/>
</dbReference>
<keyword evidence="2" id="KW-1185">Reference proteome</keyword>
<gene>
    <name evidence="1" type="ORF">E6C76_00180</name>
</gene>
<dbReference type="AlphaFoldDB" id="A0A4S4B2S9"/>
<dbReference type="InterPro" id="IPR038444">
    <property type="entry name" value="DUF465_sf"/>
</dbReference>
<comment type="caution">
    <text evidence="1">The sequence shown here is derived from an EMBL/GenBank/DDBJ whole genome shotgun (WGS) entry which is preliminary data.</text>
</comment>
<dbReference type="OrthoDB" id="5616367at2"/>